<evidence type="ECO:0000313" key="11">
    <source>
        <dbReference type="EMBL" id="CAL6084207.1"/>
    </source>
</evidence>
<keyword evidence="7" id="KW-0206">Cytoskeleton</keyword>
<dbReference type="GO" id="GO:0003356">
    <property type="term" value="P:regulation of cilium beat frequency"/>
    <property type="evidence" value="ECO:0007669"/>
    <property type="project" value="TreeGrafter"/>
</dbReference>
<evidence type="ECO:0000256" key="8">
    <source>
        <dbReference type="ARBA" id="ARBA00023273"/>
    </source>
</evidence>
<dbReference type="InterPro" id="IPR021897">
    <property type="entry name" value="FAP206"/>
</dbReference>
<evidence type="ECO:0000256" key="7">
    <source>
        <dbReference type="ARBA" id="ARBA00023212"/>
    </source>
</evidence>
<keyword evidence="4" id="KW-0963">Cytoplasm</keyword>
<sequence>MNRTTQQLTQEVTKFYLEQNTTIDPFLAELVVKFAIISCYQDISRNVQISENDYKKLRELAISILHVDQPQNCITALTLRLLGASIAEYVNYFDLKNSLESRPRELAAQCYQQVQPLHNPDTVYAHLEQLLTDSCRPFALEQNNTQLAYGLKISLNSILPRSDVIVFRDMLVKESQQDKPGQVSSGEKQLIELAEVTAGVSLVGDPPIQALQALEQQIVILLKQIEIQMNQQLGLYISTLLPMTLFQLDCNAQTKQQQQAARQLLLYQINRSSVIQCFTTLFKQIQALSRDFETVNKNFKDNISQLQVLLKSQESIPKATIYPKFAAIARLYQTLQSISEQLVQLKTWHSRVSPHLEDRDFTPLPDANAKNPLYDSSEVVKAREWFIKVHSGQIQGQKQDKESIMRSRFTRLALVLQTQNAQASTFLKDLSQFTALDSDQIFDCDCLFNGIDPVLAFTPTNSSLGVISFANAPHTVYQLSNLSQKITVNNPALELIDNRAARERAQASLVTQHMTTFPSPRGYELVSFSTVQSKAVFEQNPALFLSYPLALSLSSIDYLPLIMLMDLPKLARILNSVQLKPLRQHLLNTSPTLFFEFSPLQKQAPTTDEPPVQNLHALLYKNIGAKKILADSIGYIQKPKCVELFERFLLGRLSEAEQQNSIFSSQFSVETILSSEVLSFYGDFYGHAVLQKYVEYKKNNYEVNSETLIGQESVVQKQLMRGVGVDQNVNTVEEEIQTPLHFYESHLVEGYTSSEWELRARALRLHQIQQKSTKIMNTDTTGSKSNGCTQTVEKKDAEVQNKVDGGNHAVQHYSYQRKVYPEEMYESQAKIVRERCQINMKIDLDQIKKDADKFRQLRTGGK</sequence>
<dbReference type="EMBL" id="CATOUU010001166">
    <property type="protein sequence ID" value="CAI9975259.1"/>
    <property type="molecule type" value="Genomic_DNA"/>
</dbReference>
<dbReference type="Proteomes" id="UP001642409">
    <property type="component" value="Unassembled WGS sequence"/>
</dbReference>
<evidence type="ECO:0000313" key="10">
    <source>
        <dbReference type="EMBL" id="CAI9975259.1"/>
    </source>
</evidence>
<dbReference type="PANTHER" id="PTHR21442">
    <property type="entry name" value="CILIA- AND FLAGELLA-ASSOCIATED PROTEIN 206"/>
    <property type="match status" value="1"/>
</dbReference>
<keyword evidence="8" id="KW-0966">Cell projection</keyword>
<dbReference type="GO" id="GO:0036064">
    <property type="term" value="C:ciliary basal body"/>
    <property type="evidence" value="ECO:0007669"/>
    <property type="project" value="TreeGrafter"/>
</dbReference>
<evidence type="ECO:0000256" key="1">
    <source>
        <dbReference type="ARBA" id="ARBA00004430"/>
    </source>
</evidence>
<reference evidence="9" key="1">
    <citation type="submission" date="2023-06" db="EMBL/GenBank/DDBJ databases">
        <authorList>
            <person name="Kurt Z."/>
        </authorList>
    </citation>
    <scope>NUCLEOTIDE SEQUENCE</scope>
</reference>
<dbReference type="PANTHER" id="PTHR21442:SF0">
    <property type="entry name" value="CILIA- AND FLAGELLA-ASSOCIATED PROTEIN 206"/>
    <property type="match status" value="1"/>
</dbReference>
<evidence type="ECO:0000256" key="2">
    <source>
        <dbReference type="ARBA" id="ARBA00010500"/>
    </source>
</evidence>
<evidence type="ECO:0000256" key="3">
    <source>
        <dbReference type="ARBA" id="ARBA00021602"/>
    </source>
</evidence>
<evidence type="ECO:0000313" key="9">
    <source>
        <dbReference type="EMBL" id="CAI9917334.1"/>
    </source>
</evidence>
<keyword evidence="13" id="KW-1185">Reference proteome</keyword>
<dbReference type="GO" id="GO:0030030">
    <property type="term" value="P:cell projection organization"/>
    <property type="evidence" value="ECO:0007669"/>
    <property type="project" value="UniProtKB-KW"/>
</dbReference>
<keyword evidence="6" id="KW-0969">Cilium</keyword>
<comment type="similarity">
    <text evidence="2">Belongs to the CFAP206 family.</text>
</comment>
<reference evidence="11 13" key="2">
    <citation type="submission" date="2024-07" db="EMBL/GenBank/DDBJ databases">
        <authorList>
            <person name="Akdeniz Z."/>
        </authorList>
    </citation>
    <scope>NUCLEOTIDE SEQUENCE [LARGE SCALE GENOMIC DNA]</scope>
</reference>
<comment type="subcellular location">
    <subcellularLocation>
        <location evidence="1">Cytoplasm</location>
        <location evidence="1">Cytoskeleton</location>
        <location evidence="1">Cilium axoneme</location>
    </subcellularLocation>
</comment>
<evidence type="ECO:0000256" key="4">
    <source>
        <dbReference type="ARBA" id="ARBA00022490"/>
    </source>
</evidence>
<evidence type="ECO:0000313" key="12">
    <source>
        <dbReference type="EMBL" id="CAL6089102.1"/>
    </source>
</evidence>
<evidence type="ECO:0000256" key="6">
    <source>
        <dbReference type="ARBA" id="ARBA00023069"/>
    </source>
</evidence>
<dbReference type="EMBL" id="CAXDID020000415">
    <property type="protein sequence ID" value="CAL6089102.1"/>
    <property type="molecule type" value="Genomic_DNA"/>
</dbReference>
<dbReference type="AlphaFoldDB" id="A0AA86TFQ7"/>
<comment type="caution">
    <text evidence="9">The sequence shown here is derived from an EMBL/GenBank/DDBJ whole genome shotgun (WGS) entry which is preliminary data.</text>
</comment>
<dbReference type="Pfam" id="PF12018">
    <property type="entry name" value="FAP206"/>
    <property type="match status" value="1"/>
</dbReference>
<name>A0AA86TFQ7_9EUKA</name>
<accession>A0AA86TFQ7</accession>
<evidence type="ECO:0000313" key="13">
    <source>
        <dbReference type="Proteomes" id="UP001642409"/>
    </source>
</evidence>
<dbReference type="GO" id="GO:0005930">
    <property type="term" value="C:axoneme"/>
    <property type="evidence" value="ECO:0007669"/>
    <property type="project" value="UniProtKB-SubCell"/>
</dbReference>
<dbReference type="EMBL" id="CATOUU010000128">
    <property type="protein sequence ID" value="CAI9917334.1"/>
    <property type="molecule type" value="Genomic_DNA"/>
</dbReference>
<organism evidence="9">
    <name type="scientific">Hexamita inflata</name>
    <dbReference type="NCBI Taxonomy" id="28002"/>
    <lineage>
        <taxon>Eukaryota</taxon>
        <taxon>Metamonada</taxon>
        <taxon>Diplomonadida</taxon>
        <taxon>Hexamitidae</taxon>
        <taxon>Hexamitinae</taxon>
        <taxon>Hexamita</taxon>
    </lineage>
</organism>
<proteinExistence type="inferred from homology"/>
<gene>
    <name evidence="9" type="ORF">HINF_LOCUS4979</name>
    <name evidence="11" type="ORF">HINF_LOCUS62091</name>
    <name evidence="10" type="ORF">HINF_LOCUS62904</name>
    <name evidence="12" type="ORF">HINF_LOCUS64587</name>
</gene>
<keyword evidence="5" id="KW-0970">Cilium biogenesis/degradation</keyword>
<protein>
    <recommendedName>
        <fullName evidence="3">Cilia- and flagella-associated protein 206</fullName>
    </recommendedName>
</protein>
<evidence type="ECO:0000256" key="5">
    <source>
        <dbReference type="ARBA" id="ARBA00022794"/>
    </source>
</evidence>
<dbReference type="EMBL" id="CAXDID020000377">
    <property type="protein sequence ID" value="CAL6084207.1"/>
    <property type="molecule type" value="Genomic_DNA"/>
</dbReference>